<dbReference type="PANTHER" id="PTHR10680">
    <property type="entry name" value="PEPTIDYL-GLYCINE ALPHA-AMIDATING MONOOXYGENASE"/>
    <property type="match status" value="1"/>
</dbReference>
<feature type="chain" id="PRO_5040280471" evidence="5">
    <location>
        <begin position="21"/>
        <end position="338"/>
    </location>
</feature>
<sequence length="338" mass="37220">MLARTIVAAFGFSVAGRALAAETVQTGQSPNIVLGEGDHRYQWIPDWLTPPSGLLWGDTQGLAQDSAGRIYVSHTVHPDSQSGDAIVVFDKNGKFLMSWGAQFRGGGHGLDVRKEGSHEFLYHCDTQHKTVTKTHLNGDVVWQKGAPTEAGVYKDGSPFTPTNIAFSPDGGFYVADGYGSNWIHQYDARAEYVRTFGGLGIEPGKLHQPHGLWLDTRSSDPLLVVADRANHRMQYFTPDGKHVKFVTDGMRQPCHFKTRGDEMLVPDLDSVVTIVDRNNKVITHLGDGYPSDLRGAPRSAFIPGKFIHPHTAIYLHNGDILVAEWVPIGRITLLRKMA</sequence>
<dbReference type="InterPro" id="IPR011042">
    <property type="entry name" value="6-blade_b-propeller_TolB-like"/>
</dbReference>
<dbReference type="Gene3D" id="2.120.10.30">
    <property type="entry name" value="TolB, C-terminal domain"/>
    <property type="match status" value="1"/>
</dbReference>
<dbReference type="KEGG" id="ccot:CCAX7_28430"/>
<evidence type="ECO:0000256" key="5">
    <source>
        <dbReference type="SAM" id="SignalP"/>
    </source>
</evidence>
<dbReference type="PROSITE" id="PS51125">
    <property type="entry name" value="NHL"/>
    <property type="match status" value="1"/>
</dbReference>
<evidence type="ECO:0000256" key="2">
    <source>
        <dbReference type="ARBA" id="ARBA00022737"/>
    </source>
</evidence>
<evidence type="ECO:0000256" key="4">
    <source>
        <dbReference type="PROSITE-ProRule" id="PRU00504"/>
    </source>
</evidence>
<protein>
    <submittedName>
        <fullName evidence="6">Uncharacterized protein</fullName>
    </submittedName>
</protein>
<evidence type="ECO:0000256" key="1">
    <source>
        <dbReference type="ARBA" id="ARBA00022729"/>
    </source>
</evidence>
<dbReference type="EMBL" id="AP025739">
    <property type="protein sequence ID" value="BDI30792.1"/>
    <property type="molecule type" value="Genomic_DNA"/>
</dbReference>
<evidence type="ECO:0000313" key="6">
    <source>
        <dbReference type="EMBL" id="BDI30792.1"/>
    </source>
</evidence>
<dbReference type="SUPFAM" id="SSF63829">
    <property type="entry name" value="Calcium-dependent phosphotriesterase"/>
    <property type="match status" value="1"/>
</dbReference>
<dbReference type="Proteomes" id="UP000287394">
    <property type="component" value="Chromosome"/>
</dbReference>
<evidence type="ECO:0000256" key="3">
    <source>
        <dbReference type="ARBA" id="ARBA00023180"/>
    </source>
</evidence>
<keyword evidence="3" id="KW-0325">Glycoprotein</keyword>
<accession>A0A9N7L378</accession>
<dbReference type="InterPro" id="IPR001258">
    <property type="entry name" value="NHL_repeat"/>
</dbReference>
<name>A0A9N7L378_9BACT</name>
<reference evidence="6 7" key="1">
    <citation type="journal article" date="2019" name="Int. J. Syst. Evol. Microbiol.">
        <title>Capsulimonas corticalis gen. nov., sp. nov., an aerobic capsulated bacterium, of a novel bacterial order, Capsulimonadales ord. nov., of the class Armatimonadia of the phylum Armatimonadetes.</title>
        <authorList>
            <person name="Li J."/>
            <person name="Kudo C."/>
            <person name="Tonouchi A."/>
        </authorList>
    </citation>
    <scope>NUCLEOTIDE SEQUENCE [LARGE SCALE GENOMIC DNA]</scope>
    <source>
        <strain evidence="6 7">AX-7</strain>
    </source>
</reference>
<organism evidence="6 7">
    <name type="scientific">Capsulimonas corticalis</name>
    <dbReference type="NCBI Taxonomy" id="2219043"/>
    <lineage>
        <taxon>Bacteria</taxon>
        <taxon>Bacillati</taxon>
        <taxon>Armatimonadota</taxon>
        <taxon>Armatimonadia</taxon>
        <taxon>Capsulimonadales</taxon>
        <taxon>Capsulimonadaceae</taxon>
        <taxon>Capsulimonas</taxon>
    </lineage>
</organism>
<feature type="signal peptide" evidence="5">
    <location>
        <begin position="1"/>
        <end position="20"/>
    </location>
</feature>
<evidence type="ECO:0000313" key="7">
    <source>
        <dbReference type="Proteomes" id="UP000287394"/>
    </source>
</evidence>
<keyword evidence="1 5" id="KW-0732">Signal</keyword>
<keyword evidence="7" id="KW-1185">Reference proteome</keyword>
<gene>
    <name evidence="6" type="ORF">CCAX7_28430</name>
</gene>
<proteinExistence type="predicted"/>
<keyword evidence="2" id="KW-0677">Repeat</keyword>
<dbReference type="AlphaFoldDB" id="A0A9N7L378"/>
<dbReference type="PANTHER" id="PTHR10680:SF38">
    <property type="entry name" value="BLL1368 PROTEIN"/>
    <property type="match status" value="1"/>
</dbReference>
<feature type="repeat" description="NHL" evidence="4">
    <location>
        <begin position="193"/>
        <end position="239"/>
    </location>
</feature>